<dbReference type="RefSeq" id="WP_165815388.1">
    <property type="nucleotide sequence ID" value="NZ_PVXN01000025.1"/>
</dbReference>
<name>A0A2T0ATK7_9CLOT</name>
<comment type="caution">
    <text evidence="1">The sequence shown here is derived from an EMBL/GenBank/DDBJ whole genome shotgun (WGS) entry which is preliminary data.</text>
</comment>
<sequence>MITKISKWRKKAVCGVEKWKVEGAKAPVEKRGSVESLGSIEYLSIINSG</sequence>
<dbReference type="EMBL" id="PVXN01000025">
    <property type="protein sequence ID" value="PRR73720.1"/>
    <property type="molecule type" value="Genomic_DNA"/>
</dbReference>
<evidence type="ECO:0000313" key="2">
    <source>
        <dbReference type="Proteomes" id="UP000239614"/>
    </source>
</evidence>
<organism evidence="1 2">
    <name type="scientific">Clostridium thermopalmarium DSM 5974</name>
    <dbReference type="NCBI Taxonomy" id="1121340"/>
    <lineage>
        <taxon>Bacteria</taxon>
        <taxon>Bacillati</taxon>
        <taxon>Bacillota</taxon>
        <taxon>Clostridia</taxon>
        <taxon>Eubacteriales</taxon>
        <taxon>Clostridiaceae</taxon>
        <taxon>Clostridium</taxon>
    </lineage>
</organism>
<dbReference type="AlphaFoldDB" id="A0A2T0ATK7"/>
<dbReference type="Proteomes" id="UP000239614">
    <property type="component" value="Unassembled WGS sequence"/>
</dbReference>
<accession>A0A2T0ATK7</accession>
<reference evidence="1 2" key="1">
    <citation type="submission" date="2018-03" db="EMBL/GenBank/DDBJ databases">
        <title>Genome sequence of Clostridium thermopalmarium DSM 5974.</title>
        <authorList>
            <person name="Poehlein A."/>
            <person name="Daniel R."/>
        </authorList>
    </citation>
    <scope>NUCLEOTIDE SEQUENCE [LARGE SCALE GENOMIC DNA]</scope>
    <source>
        <strain evidence="1 2">DSM 5974</strain>
    </source>
</reference>
<gene>
    <name evidence="1" type="ORF">CPAL_11880</name>
</gene>
<evidence type="ECO:0000313" key="1">
    <source>
        <dbReference type="EMBL" id="PRR73720.1"/>
    </source>
</evidence>
<protein>
    <submittedName>
        <fullName evidence="1">Uncharacterized protein</fullName>
    </submittedName>
</protein>
<proteinExistence type="predicted"/>
<keyword evidence="2" id="KW-1185">Reference proteome</keyword>